<proteinExistence type="predicted"/>
<dbReference type="Proteomes" id="UP000319722">
    <property type="component" value="Unassembled WGS sequence"/>
</dbReference>
<dbReference type="Gene3D" id="3.30.2310.20">
    <property type="entry name" value="RelE-like"/>
    <property type="match status" value="1"/>
</dbReference>
<protein>
    <submittedName>
        <fullName evidence="2">Plasmid stabilization system protein ParE</fullName>
    </submittedName>
</protein>
<evidence type="ECO:0000313" key="2">
    <source>
        <dbReference type="EMBL" id="TWD85846.1"/>
    </source>
</evidence>
<name>A0A561C3U6_9BURK</name>
<organism evidence="2 3">
    <name type="scientific">Variovorax beijingensis</name>
    <dbReference type="NCBI Taxonomy" id="2496117"/>
    <lineage>
        <taxon>Bacteria</taxon>
        <taxon>Pseudomonadati</taxon>
        <taxon>Pseudomonadota</taxon>
        <taxon>Betaproteobacteria</taxon>
        <taxon>Burkholderiales</taxon>
        <taxon>Comamonadaceae</taxon>
        <taxon>Variovorax</taxon>
    </lineage>
</organism>
<evidence type="ECO:0000256" key="1">
    <source>
        <dbReference type="ARBA" id="ARBA00022649"/>
    </source>
</evidence>
<dbReference type="EMBL" id="VIVL01000005">
    <property type="protein sequence ID" value="TWD85846.1"/>
    <property type="molecule type" value="Genomic_DNA"/>
</dbReference>
<sequence length="106" mass="12254">MAIYILPDAQEDLLSLQEYMLDKWSEADWLKAEDAIFEKLALVDTGFLTGAPVQELSSVGIFEYQNVFTSHHKLVYRRIGDDTFVYAVAGHRQDYPTLLMKRLLRI</sequence>
<keyword evidence="1" id="KW-1277">Toxin-antitoxin system</keyword>
<evidence type="ECO:0000313" key="3">
    <source>
        <dbReference type="Proteomes" id="UP000319722"/>
    </source>
</evidence>
<gene>
    <name evidence="2" type="ORF">FB547_105358</name>
</gene>
<comment type="caution">
    <text evidence="2">The sequence shown here is derived from an EMBL/GenBank/DDBJ whole genome shotgun (WGS) entry which is preliminary data.</text>
</comment>
<dbReference type="OrthoDB" id="8855882at2"/>
<accession>A0A561C3U6</accession>
<dbReference type="InterPro" id="IPR007712">
    <property type="entry name" value="RelE/ParE_toxin"/>
</dbReference>
<dbReference type="RefSeq" id="WP_145744505.1">
    <property type="nucleotide sequence ID" value="NZ_VIVL01000005.1"/>
</dbReference>
<reference evidence="2 3" key="1">
    <citation type="submission" date="2019-06" db="EMBL/GenBank/DDBJ databases">
        <title>Sorghum-associated microbial communities from plants grown in Nebraska, USA.</title>
        <authorList>
            <person name="Schachtman D."/>
        </authorList>
    </citation>
    <scope>NUCLEOTIDE SEQUENCE [LARGE SCALE GENOMIC DNA]</scope>
    <source>
        <strain evidence="2 3">T529</strain>
    </source>
</reference>
<dbReference type="InterPro" id="IPR035093">
    <property type="entry name" value="RelE/ParE_toxin_dom_sf"/>
</dbReference>
<dbReference type="AlphaFoldDB" id="A0A561C3U6"/>
<dbReference type="Pfam" id="PF05016">
    <property type="entry name" value="ParE_toxin"/>
    <property type="match status" value="1"/>
</dbReference>